<evidence type="ECO:0000313" key="4">
    <source>
        <dbReference type="EMBL" id="ATL45808.1"/>
    </source>
</evidence>
<dbReference type="InterPro" id="IPR032508">
    <property type="entry name" value="FecR_C"/>
</dbReference>
<feature type="domain" description="Protein FecR C-terminal" evidence="3">
    <location>
        <begin position="290"/>
        <end position="360"/>
    </location>
</feature>
<dbReference type="Gene3D" id="3.55.50.30">
    <property type="match status" value="1"/>
</dbReference>
<keyword evidence="1" id="KW-0472">Membrane</keyword>
<evidence type="ECO:0000259" key="3">
    <source>
        <dbReference type="Pfam" id="PF16344"/>
    </source>
</evidence>
<name>A0A291QP88_9BACT</name>
<evidence type="ECO:0000256" key="1">
    <source>
        <dbReference type="SAM" id="Phobius"/>
    </source>
</evidence>
<keyword evidence="1" id="KW-1133">Transmembrane helix</keyword>
<proteinExistence type="predicted"/>
<dbReference type="PANTHER" id="PTHR30273">
    <property type="entry name" value="PERIPLASMIC SIGNAL SENSOR AND SIGMA FACTOR ACTIVATOR FECR-RELATED"/>
    <property type="match status" value="1"/>
</dbReference>
<dbReference type="PIRSF" id="PIRSF018266">
    <property type="entry name" value="FecR"/>
    <property type="match status" value="1"/>
</dbReference>
<protein>
    <recommendedName>
        <fullName evidence="6">FecR family protein</fullName>
    </recommendedName>
</protein>
<dbReference type="EMBL" id="CP023777">
    <property type="protein sequence ID" value="ATL45808.1"/>
    <property type="molecule type" value="Genomic_DNA"/>
</dbReference>
<reference evidence="4 5" key="1">
    <citation type="submission" date="2017-10" db="EMBL/GenBank/DDBJ databases">
        <title>Paenichitinophaga pekingensis gen. nov., sp. nov., isolated from activated sludge.</title>
        <authorList>
            <person name="Jin D."/>
            <person name="Kong X."/>
            <person name="Deng Y."/>
            <person name="Bai Z."/>
        </authorList>
    </citation>
    <scope>NUCLEOTIDE SEQUENCE [LARGE SCALE GENOMIC DNA]</scope>
    <source>
        <strain evidence="4 5">13</strain>
    </source>
</reference>
<evidence type="ECO:0000313" key="5">
    <source>
        <dbReference type="Proteomes" id="UP000220133"/>
    </source>
</evidence>
<dbReference type="PANTHER" id="PTHR30273:SF2">
    <property type="entry name" value="PROTEIN FECR"/>
    <property type="match status" value="1"/>
</dbReference>
<organism evidence="4 5">
    <name type="scientific">Chitinophaga caeni</name>
    <dbReference type="NCBI Taxonomy" id="2029983"/>
    <lineage>
        <taxon>Bacteria</taxon>
        <taxon>Pseudomonadati</taxon>
        <taxon>Bacteroidota</taxon>
        <taxon>Chitinophagia</taxon>
        <taxon>Chitinophagales</taxon>
        <taxon>Chitinophagaceae</taxon>
        <taxon>Chitinophaga</taxon>
    </lineage>
</organism>
<dbReference type="GO" id="GO:0016989">
    <property type="term" value="F:sigma factor antagonist activity"/>
    <property type="evidence" value="ECO:0007669"/>
    <property type="project" value="TreeGrafter"/>
</dbReference>
<gene>
    <name evidence="4" type="ORF">COR50_00775</name>
</gene>
<dbReference type="Pfam" id="PF04773">
    <property type="entry name" value="FecR"/>
    <property type="match status" value="1"/>
</dbReference>
<dbReference type="InterPro" id="IPR012373">
    <property type="entry name" value="Ferrdict_sens_TM"/>
</dbReference>
<dbReference type="Gene3D" id="2.60.120.1440">
    <property type="match status" value="1"/>
</dbReference>
<dbReference type="OrthoDB" id="1523735at2"/>
<accession>A0A291QP88</accession>
<feature type="domain" description="FecR protein" evidence="2">
    <location>
        <begin position="123"/>
        <end position="218"/>
    </location>
</feature>
<evidence type="ECO:0000259" key="2">
    <source>
        <dbReference type="Pfam" id="PF04773"/>
    </source>
</evidence>
<sequence>MIDRNKVYILMSRKISGEATVAELEELARMLEEDPELGYAFNILEDVESVHDNGNFSFDEAEALKLRGMGQLSQWLKEQPPQPGVATNRYRWIYAAAACLAVIATVAAFVFWPNKAVRSYANEVVTKNGSKTSLTLPDGSTVILNACSRLLYDADKFLKGDRVVSLTGEAFFDVKHDPEHPFIVRSGQLNIKVLGTTFNVKAYDEDARVEATLISGKIAVDFTDAKTNKKQEVILQPLQKLVINKADIIHEKRAEQTALSANFSIVPSSYSPASGAGDSLPIKTDWMDDRFEFDQITLSELAHDIERWYNVTIIFKNTRYSEETVTGVFKKQNIREILDALQLTVGFQYKLDESNKTITIW</sequence>
<dbReference type="InterPro" id="IPR006860">
    <property type="entry name" value="FecR"/>
</dbReference>
<feature type="transmembrane region" description="Helical" evidence="1">
    <location>
        <begin position="92"/>
        <end position="112"/>
    </location>
</feature>
<dbReference type="Pfam" id="PF16344">
    <property type="entry name" value="FecR_C"/>
    <property type="match status" value="1"/>
</dbReference>
<keyword evidence="1" id="KW-0812">Transmembrane</keyword>
<dbReference type="FunFam" id="2.60.120.1440:FF:000001">
    <property type="entry name" value="Putative anti-sigma factor"/>
    <property type="match status" value="1"/>
</dbReference>
<evidence type="ECO:0008006" key="6">
    <source>
        <dbReference type="Google" id="ProtNLM"/>
    </source>
</evidence>
<dbReference type="Proteomes" id="UP000220133">
    <property type="component" value="Chromosome"/>
</dbReference>
<dbReference type="AlphaFoldDB" id="A0A291QP88"/>
<keyword evidence="5" id="KW-1185">Reference proteome</keyword>
<dbReference type="KEGG" id="cbae:COR50_00775"/>